<name>A0AAN9NVQ2_PSOTE</name>
<dbReference type="CDD" id="cd00113">
    <property type="entry name" value="PLAT"/>
    <property type="match status" value="1"/>
</dbReference>
<dbReference type="AlphaFoldDB" id="A0AAN9NVQ2"/>
<dbReference type="InterPro" id="IPR010417">
    <property type="entry name" value="Embryo-specific_ATS3"/>
</dbReference>
<feature type="signal peptide" evidence="1">
    <location>
        <begin position="1"/>
        <end position="20"/>
    </location>
</feature>
<dbReference type="Gene3D" id="2.60.60.20">
    <property type="entry name" value="PLAT/LH2 domain"/>
    <property type="match status" value="1"/>
</dbReference>
<dbReference type="Pfam" id="PF06232">
    <property type="entry name" value="ATS3"/>
    <property type="match status" value="1"/>
</dbReference>
<evidence type="ECO:0000313" key="3">
    <source>
        <dbReference type="Proteomes" id="UP001386955"/>
    </source>
</evidence>
<reference evidence="2 3" key="1">
    <citation type="submission" date="2024-01" db="EMBL/GenBank/DDBJ databases">
        <title>The genomes of 5 underutilized Papilionoideae crops provide insights into root nodulation and disease resistanc.</title>
        <authorList>
            <person name="Jiang F."/>
        </authorList>
    </citation>
    <scope>NUCLEOTIDE SEQUENCE [LARGE SCALE GENOMIC DNA]</scope>
    <source>
        <strain evidence="2">DUOXIRENSHENG_FW03</strain>
        <tissue evidence="2">Leaves</tissue>
    </source>
</reference>
<dbReference type="InterPro" id="IPR036392">
    <property type="entry name" value="PLAT/LH2_dom_sf"/>
</dbReference>
<dbReference type="PANTHER" id="PTHR31718">
    <property type="entry name" value="PLAT DOMAIN-CONTAINING PROTEIN"/>
    <property type="match status" value="1"/>
</dbReference>
<comment type="caution">
    <text evidence="2">The sequence shown here is derived from an EMBL/GenBank/DDBJ whole genome shotgun (WGS) entry which is preliminary data.</text>
</comment>
<gene>
    <name evidence="2" type="ORF">VNO78_32701</name>
</gene>
<protein>
    <submittedName>
        <fullName evidence="2">Uncharacterized protein</fullName>
    </submittedName>
</protein>
<keyword evidence="1" id="KW-0732">Signal</keyword>
<sequence length="195" mass="21604">MMKQVLFLFCFASAITLSVSESKVASVHPHAVESFSVGLIQMMTQENCSYMVVISTSCESPKHSTDKIGITFGDAHGNQIYAPTLNDPFSSTFERCSSDSFQIDGACASPICYMYLFRNGNDETENAWQPESVKIYGYNSGPVTFTFNSSIPNGTWYGYNLCEVPSPPSSSSYQLSPLKCLKITLFLAFVLSFWF</sequence>
<accession>A0AAN9NVQ2</accession>
<dbReference type="EMBL" id="JAYMYS010000009">
    <property type="protein sequence ID" value="KAK7380204.1"/>
    <property type="molecule type" value="Genomic_DNA"/>
</dbReference>
<organism evidence="2 3">
    <name type="scientific">Psophocarpus tetragonolobus</name>
    <name type="common">Winged bean</name>
    <name type="synonym">Dolichos tetragonolobus</name>
    <dbReference type="NCBI Taxonomy" id="3891"/>
    <lineage>
        <taxon>Eukaryota</taxon>
        <taxon>Viridiplantae</taxon>
        <taxon>Streptophyta</taxon>
        <taxon>Embryophyta</taxon>
        <taxon>Tracheophyta</taxon>
        <taxon>Spermatophyta</taxon>
        <taxon>Magnoliopsida</taxon>
        <taxon>eudicotyledons</taxon>
        <taxon>Gunneridae</taxon>
        <taxon>Pentapetalae</taxon>
        <taxon>rosids</taxon>
        <taxon>fabids</taxon>
        <taxon>Fabales</taxon>
        <taxon>Fabaceae</taxon>
        <taxon>Papilionoideae</taxon>
        <taxon>50 kb inversion clade</taxon>
        <taxon>NPAAA clade</taxon>
        <taxon>indigoferoid/millettioid clade</taxon>
        <taxon>Phaseoleae</taxon>
        <taxon>Psophocarpus</taxon>
    </lineage>
</organism>
<keyword evidence="3" id="KW-1185">Reference proteome</keyword>
<dbReference type="SUPFAM" id="SSF49723">
    <property type="entry name" value="Lipase/lipooxygenase domain (PLAT/LH2 domain)"/>
    <property type="match status" value="1"/>
</dbReference>
<feature type="chain" id="PRO_5043040544" evidence="1">
    <location>
        <begin position="21"/>
        <end position="195"/>
    </location>
</feature>
<evidence type="ECO:0000256" key="1">
    <source>
        <dbReference type="SAM" id="SignalP"/>
    </source>
</evidence>
<dbReference type="PANTHER" id="PTHR31718:SF35">
    <property type="entry name" value="EMBRYO-SPECIFIC PROTEIN"/>
    <property type="match status" value="1"/>
</dbReference>
<dbReference type="Proteomes" id="UP001386955">
    <property type="component" value="Unassembled WGS sequence"/>
</dbReference>
<evidence type="ECO:0000313" key="2">
    <source>
        <dbReference type="EMBL" id="KAK7380204.1"/>
    </source>
</evidence>
<proteinExistence type="predicted"/>